<evidence type="ECO:0000313" key="7">
    <source>
        <dbReference type="Proteomes" id="UP000004095"/>
    </source>
</evidence>
<dbReference type="InterPro" id="IPR051265">
    <property type="entry name" value="HIBADH-related_NP60_sf"/>
</dbReference>
<dbReference type="Pfam" id="PF03446">
    <property type="entry name" value="NAD_binding_2"/>
    <property type="match status" value="1"/>
</dbReference>
<keyword evidence="7" id="KW-1185">Reference proteome</keyword>
<dbReference type="SUPFAM" id="SSF51735">
    <property type="entry name" value="NAD(P)-binding Rossmann-fold domains"/>
    <property type="match status" value="1"/>
</dbReference>
<dbReference type="EMBL" id="AAWS01000052">
    <property type="protein sequence ID" value="EAY25265.1"/>
    <property type="molecule type" value="Genomic_DNA"/>
</dbReference>
<dbReference type="Gene3D" id="1.10.1040.10">
    <property type="entry name" value="N-(1-d-carboxylethyl)-l-norvaline Dehydrogenase, domain 2"/>
    <property type="match status" value="1"/>
</dbReference>
<dbReference type="InterPro" id="IPR013328">
    <property type="entry name" value="6PGD_dom2"/>
</dbReference>
<dbReference type="OrthoDB" id="9786703at2"/>
<dbReference type="GO" id="GO:0051287">
    <property type="term" value="F:NAD binding"/>
    <property type="evidence" value="ECO:0007669"/>
    <property type="project" value="InterPro"/>
</dbReference>
<evidence type="ECO:0000259" key="4">
    <source>
        <dbReference type="Pfam" id="PF03446"/>
    </source>
</evidence>
<comment type="caution">
    <text evidence="6">The sequence shown here is derived from an EMBL/GenBank/DDBJ whole genome shotgun (WGS) entry which is preliminary data.</text>
</comment>
<dbReference type="eggNOG" id="COG2084">
    <property type="taxonomic scope" value="Bacteria"/>
</dbReference>
<proteinExistence type="predicted"/>
<evidence type="ECO:0000259" key="5">
    <source>
        <dbReference type="Pfam" id="PF14833"/>
    </source>
</evidence>
<name>A1ZWM5_MICM2</name>
<dbReference type="PANTHER" id="PTHR43580:SF2">
    <property type="entry name" value="CYTOKINE-LIKE NUCLEAR FACTOR N-PAC"/>
    <property type="match status" value="1"/>
</dbReference>
<dbReference type="GO" id="GO:0016491">
    <property type="term" value="F:oxidoreductase activity"/>
    <property type="evidence" value="ECO:0007669"/>
    <property type="project" value="UniProtKB-KW"/>
</dbReference>
<dbReference type="PANTHER" id="PTHR43580">
    <property type="entry name" value="OXIDOREDUCTASE GLYR1-RELATED"/>
    <property type="match status" value="1"/>
</dbReference>
<evidence type="ECO:0000256" key="3">
    <source>
        <dbReference type="PIRSR" id="PIRSR000103-1"/>
    </source>
</evidence>
<accession>A1ZWM5</accession>
<feature type="active site" evidence="3">
    <location>
        <position position="170"/>
    </location>
</feature>
<sequence length="295" mass="31846">MKIAFIGLGIMGSRMASNLLKHKVDLTVYNRSLAATTPLVALGAKVAHTTTEAVKEADIVFSMLASPQVVKAVAYGQTGFLSKMKSKALWIDCSTISPAFALASAQEASKHEVVFVEAPVAGTKSHAENAELVFLVGGGTTAIAQATPYMEMMGKKVVHIGAISKASALKILINYLLAQGMLAFAEALVVGEKQGLDRRFLLEFLPNLPVAAPFLKSKANKLMQHDAEVQFPLELMYKDITLFADTAEANNITNLSTDVSKNLYQTAIKQGLGREDFSAVYNSLLQRFLPMHPQE</sequence>
<dbReference type="Pfam" id="PF14833">
    <property type="entry name" value="NAD_binding_11"/>
    <property type="match status" value="1"/>
</dbReference>
<dbReference type="AlphaFoldDB" id="A1ZWM5"/>
<dbReference type="Proteomes" id="UP000004095">
    <property type="component" value="Unassembled WGS sequence"/>
</dbReference>
<dbReference type="InterPro" id="IPR036291">
    <property type="entry name" value="NAD(P)-bd_dom_sf"/>
</dbReference>
<keyword evidence="2" id="KW-0520">NAD</keyword>
<dbReference type="PROSITE" id="PS00895">
    <property type="entry name" value="3_HYDROXYISOBUT_DH"/>
    <property type="match status" value="1"/>
</dbReference>
<evidence type="ECO:0000256" key="1">
    <source>
        <dbReference type="ARBA" id="ARBA00023002"/>
    </source>
</evidence>
<dbReference type="InterPro" id="IPR029154">
    <property type="entry name" value="HIBADH-like_NADP-bd"/>
</dbReference>
<dbReference type="SUPFAM" id="SSF48179">
    <property type="entry name" value="6-phosphogluconate dehydrogenase C-terminal domain-like"/>
    <property type="match status" value="1"/>
</dbReference>
<gene>
    <name evidence="6" type="ORF">M23134_08002</name>
</gene>
<dbReference type="InterPro" id="IPR006115">
    <property type="entry name" value="6PGDH_NADP-bd"/>
</dbReference>
<dbReference type="GO" id="GO:0016054">
    <property type="term" value="P:organic acid catabolic process"/>
    <property type="evidence" value="ECO:0007669"/>
    <property type="project" value="UniProtKB-ARBA"/>
</dbReference>
<dbReference type="InterPro" id="IPR015815">
    <property type="entry name" value="HIBADH-related"/>
</dbReference>
<feature type="domain" description="3-hydroxyisobutyrate dehydrogenase-like NAD-binding" evidence="5">
    <location>
        <begin position="166"/>
        <end position="282"/>
    </location>
</feature>
<reference evidence="6 7" key="1">
    <citation type="submission" date="2007-01" db="EMBL/GenBank/DDBJ databases">
        <authorList>
            <person name="Haygood M."/>
            <person name="Podell S."/>
            <person name="Anderson C."/>
            <person name="Hopkinson B."/>
            <person name="Roe K."/>
            <person name="Barbeau K."/>
            <person name="Gaasterland T."/>
            <person name="Ferriera S."/>
            <person name="Johnson J."/>
            <person name="Kravitz S."/>
            <person name="Beeson K."/>
            <person name="Sutton G."/>
            <person name="Rogers Y.-H."/>
            <person name="Friedman R."/>
            <person name="Frazier M."/>
            <person name="Venter J.C."/>
        </authorList>
    </citation>
    <scope>NUCLEOTIDE SEQUENCE [LARGE SCALE GENOMIC DNA]</scope>
    <source>
        <strain evidence="6 7">ATCC 23134</strain>
    </source>
</reference>
<evidence type="ECO:0000256" key="2">
    <source>
        <dbReference type="ARBA" id="ARBA00023027"/>
    </source>
</evidence>
<dbReference type="PIRSF" id="PIRSF000103">
    <property type="entry name" value="HIBADH"/>
    <property type="match status" value="1"/>
</dbReference>
<dbReference type="GO" id="GO:0050661">
    <property type="term" value="F:NADP binding"/>
    <property type="evidence" value="ECO:0007669"/>
    <property type="project" value="InterPro"/>
</dbReference>
<keyword evidence="1" id="KW-0560">Oxidoreductase</keyword>
<dbReference type="InterPro" id="IPR002204">
    <property type="entry name" value="3-OH-isobutyrate_DH-rel_CS"/>
</dbReference>
<protein>
    <submittedName>
        <fullName evidence="6">3-hydroxyisobutyrate dehydrogenase</fullName>
    </submittedName>
</protein>
<dbReference type="Gene3D" id="3.40.50.720">
    <property type="entry name" value="NAD(P)-binding Rossmann-like Domain"/>
    <property type="match status" value="1"/>
</dbReference>
<organism evidence="6 7">
    <name type="scientific">Microscilla marina ATCC 23134</name>
    <dbReference type="NCBI Taxonomy" id="313606"/>
    <lineage>
        <taxon>Bacteria</taxon>
        <taxon>Pseudomonadati</taxon>
        <taxon>Bacteroidota</taxon>
        <taxon>Cytophagia</taxon>
        <taxon>Cytophagales</taxon>
        <taxon>Microscillaceae</taxon>
        <taxon>Microscilla</taxon>
    </lineage>
</organism>
<evidence type="ECO:0000313" key="6">
    <source>
        <dbReference type="EMBL" id="EAY25265.1"/>
    </source>
</evidence>
<feature type="domain" description="6-phosphogluconate dehydrogenase NADP-binding" evidence="4">
    <location>
        <begin position="2"/>
        <end position="161"/>
    </location>
</feature>
<dbReference type="InterPro" id="IPR008927">
    <property type="entry name" value="6-PGluconate_DH-like_C_sf"/>
</dbReference>